<reference evidence="13 14" key="1">
    <citation type="journal article" date="2018" name="Evol. Lett.">
        <title>Horizontal gene cluster transfer increased hallucinogenic mushroom diversity.</title>
        <authorList>
            <person name="Reynolds H.T."/>
            <person name="Vijayakumar V."/>
            <person name="Gluck-Thaler E."/>
            <person name="Korotkin H.B."/>
            <person name="Matheny P.B."/>
            <person name="Slot J.C."/>
        </authorList>
    </citation>
    <scope>NUCLEOTIDE SEQUENCE [LARGE SCALE GENOMIC DNA]</scope>
    <source>
        <strain evidence="13 14">SRW20</strain>
    </source>
</reference>
<dbReference type="EMBL" id="NHYE01005603">
    <property type="protein sequence ID" value="PPQ68066.1"/>
    <property type="molecule type" value="Genomic_DNA"/>
</dbReference>
<dbReference type="GO" id="GO:0006784">
    <property type="term" value="P:heme A biosynthetic process"/>
    <property type="evidence" value="ECO:0007669"/>
    <property type="project" value="TreeGrafter"/>
</dbReference>
<dbReference type="InterPro" id="IPR030470">
    <property type="entry name" value="UbiA_prenylTrfase_CS"/>
</dbReference>
<comment type="similarity">
    <text evidence="2">Belongs to the UbiA prenyltransferase family.</text>
</comment>
<evidence type="ECO:0000256" key="1">
    <source>
        <dbReference type="ARBA" id="ARBA00004225"/>
    </source>
</evidence>
<dbReference type="STRING" id="231916.A0A409VPD9"/>
<evidence type="ECO:0000256" key="11">
    <source>
        <dbReference type="ARBA" id="ARBA00030253"/>
    </source>
</evidence>
<evidence type="ECO:0000256" key="7">
    <source>
        <dbReference type="ARBA" id="ARBA00022989"/>
    </source>
</evidence>
<dbReference type="InterPro" id="IPR006369">
    <property type="entry name" value="Protohaem_IX_farnesylTrfase"/>
</dbReference>
<proteinExistence type="inferred from homology"/>
<evidence type="ECO:0000256" key="4">
    <source>
        <dbReference type="ARBA" id="ARBA00022679"/>
    </source>
</evidence>
<dbReference type="OrthoDB" id="5211at2759"/>
<feature type="transmembrane region" description="Helical" evidence="12">
    <location>
        <begin position="300"/>
        <end position="324"/>
    </location>
</feature>
<dbReference type="FunFam" id="1.10.357.140:FF:000004">
    <property type="entry name" value="Protoheme IX farnesyltransferase, mitochondrial"/>
    <property type="match status" value="1"/>
</dbReference>
<feature type="transmembrane region" description="Helical" evidence="12">
    <location>
        <begin position="188"/>
        <end position="209"/>
    </location>
</feature>
<feature type="transmembrane region" description="Helical" evidence="12">
    <location>
        <begin position="215"/>
        <end position="234"/>
    </location>
</feature>
<name>A0A409VPD9_9AGAR</name>
<accession>A0A409VPD9</accession>
<dbReference type="Proteomes" id="UP000284706">
    <property type="component" value="Unassembled WGS sequence"/>
</dbReference>
<keyword evidence="6" id="KW-0809">Transit peptide</keyword>
<sequence>MLRNLSCSIRPSRCSSYTFLKLPRRSLHSSVRNATFTSFFFHNGQWLSPANGGLPPSSPSLLHSRKGKTSTLTLDARARMLELARQPIPISSTPLDISAYKPIEKLTTGKLLKVYNQLAKSNLTILVVLTSMSSVALSPYPTTIPVLLATALGTVLCSASANTLNQLQEVPFDAQMARTRMRPFVRRAITPLHGAGFALVTGIAGPALLWTMTNATTACLGLANIVLYAGVYTWMKRRTIWNTWVGAIVGGIPPLMGWTATGGRLLPETWSLDAFPVVLPPFLQDVAQHPLTAATLDNPLAPFAFFMFLFSWQFFHFMPLSHLVRSSYAQAGYQMLSVFNPRKNALVALRHTALLIPICSLLFPLSGLTTWWFALSSLPANILCTRAAWAFWRKGGEKEARTLFQHSLWYLPVVMGLMMFHKQGMEWLEWLGLKEKKEEEPQNVS</sequence>
<dbReference type="InterPro" id="IPR000537">
    <property type="entry name" value="UbiA_prenyltransferase"/>
</dbReference>
<feature type="transmembrane region" description="Helical" evidence="12">
    <location>
        <begin position="241"/>
        <end position="260"/>
    </location>
</feature>
<evidence type="ECO:0000313" key="14">
    <source>
        <dbReference type="Proteomes" id="UP000284706"/>
    </source>
</evidence>
<evidence type="ECO:0000256" key="9">
    <source>
        <dbReference type="ARBA" id="ARBA00023133"/>
    </source>
</evidence>
<organism evidence="13 14">
    <name type="scientific">Gymnopilus dilepis</name>
    <dbReference type="NCBI Taxonomy" id="231916"/>
    <lineage>
        <taxon>Eukaryota</taxon>
        <taxon>Fungi</taxon>
        <taxon>Dikarya</taxon>
        <taxon>Basidiomycota</taxon>
        <taxon>Agaricomycotina</taxon>
        <taxon>Agaricomycetes</taxon>
        <taxon>Agaricomycetidae</taxon>
        <taxon>Agaricales</taxon>
        <taxon>Agaricineae</taxon>
        <taxon>Hymenogastraceae</taxon>
        <taxon>Gymnopilus</taxon>
    </lineage>
</organism>
<dbReference type="CDD" id="cd13957">
    <property type="entry name" value="PT_UbiA_Cox10"/>
    <property type="match status" value="1"/>
</dbReference>
<evidence type="ECO:0000256" key="6">
    <source>
        <dbReference type="ARBA" id="ARBA00022946"/>
    </source>
</evidence>
<feature type="transmembrane region" description="Helical" evidence="12">
    <location>
        <begin position="345"/>
        <end position="365"/>
    </location>
</feature>
<dbReference type="GO" id="GO:0008495">
    <property type="term" value="F:protoheme IX farnesyltransferase activity"/>
    <property type="evidence" value="ECO:0007669"/>
    <property type="project" value="InterPro"/>
</dbReference>
<evidence type="ECO:0000256" key="10">
    <source>
        <dbReference type="ARBA" id="ARBA00023136"/>
    </source>
</evidence>
<dbReference type="PROSITE" id="PS00943">
    <property type="entry name" value="UBIA"/>
    <property type="match status" value="1"/>
</dbReference>
<keyword evidence="10 12" id="KW-0472">Membrane</keyword>
<evidence type="ECO:0000256" key="8">
    <source>
        <dbReference type="ARBA" id="ARBA00023128"/>
    </source>
</evidence>
<dbReference type="PANTHER" id="PTHR43448:SF2">
    <property type="entry name" value="PROTOHEME IX FARNESYLTRANSFERASE, MITOCHONDRIAL"/>
    <property type="match status" value="1"/>
</dbReference>
<dbReference type="PANTHER" id="PTHR43448">
    <property type="entry name" value="PROTOHEME IX FARNESYLTRANSFERASE, MITOCHONDRIAL"/>
    <property type="match status" value="1"/>
</dbReference>
<keyword evidence="9" id="KW-0350">Heme biosynthesis</keyword>
<keyword evidence="14" id="KW-1185">Reference proteome</keyword>
<dbReference type="InParanoid" id="A0A409VPD9"/>
<gene>
    <name evidence="13" type="ORF">CVT26_007350</name>
</gene>
<dbReference type="Pfam" id="PF01040">
    <property type="entry name" value="UbiA"/>
    <property type="match status" value="1"/>
</dbReference>
<evidence type="ECO:0000256" key="2">
    <source>
        <dbReference type="ARBA" id="ARBA00005985"/>
    </source>
</evidence>
<dbReference type="GO" id="GO:0031966">
    <property type="term" value="C:mitochondrial membrane"/>
    <property type="evidence" value="ECO:0007669"/>
    <property type="project" value="UniProtKB-SubCell"/>
</dbReference>
<keyword evidence="5 12" id="KW-0812">Transmembrane</keyword>
<evidence type="ECO:0000256" key="3">
    <source>
        <dbReference type="ARBA" id="ARBA00016335"/>
    </source>
</evidence>
<comment type="subcellular location">
    <subcellularLocation>
        <location evidence="1">Mitochondrion membrane</location>
        <topology evidence="1">Multi-pass membrane protein</topology>
    </subcellularLocation>
</comment>
<keyword evidence="7 12" id="KW-1133">Transmembrane helix</keyword>
<keyword evidence="4" id="KW-0808">Transferase</keyword>
<dbReference type="FunCoup" id="A0A409VPD9">
    <property type="interactions" value="340"/>
</dbReference>
<protein>
    <recommendedName>
        <fullName evidence="3">Protoheme IX farnesyltransferase, mitochondrial</fullName>
    </recommendedName>
    <alternativeName>
        <fullName evidence="11">Heme O synthase</fullName>
    </alternativeName>
</protein>
<evidence type="ECO:0000256" key="5">
    <source>
        <dbReference type="ARBA" id="ARBA00022692"/>
    </source>
</evidence>
<dbReference type="Gene3D" id="1.10.357.140">
    <property type="entry name" value="UbiA prenyltransferase"/>
    <property type="match status" value="1"/>
</dbReference>
<dbReference type="InterPro" id="IPR044878">
    <property type="entry name" value="UbiA_sf"/>
</dbReference>
<evidence type="ECO:0000313" key="13">
    <source>
        <dbReference type="EMBL" id="PPQ68066.1"/>
    </source>
</evidence>
<dbReference type="AlphaFoldDB" id="A0A409VPD9"/>
<evidence type="ECO:0000256" key="12">
    <source>
        <dbReference type="SAM" id="Phobius"/>
    </source>
</evidence>
<comment type="caution">
    <text evidence="13">The sequence shown here is derived from an EMBL/GenBank/DDBJ whole genome shotgun (WGS) entry which is preliminary data.</text>
</comment>
<keyword evidence="8" id="KW-0496">Mitochondrion</keyword>